<evidence type="ECO:0000313" key="3">
    <source>
        <dbReference type="Proteomes" id="UP000305948"/>
    </source>
</evidence>
<keyword evidence="3" id="KW-1185">Reference proteome</keyword>
<evidence type="ECO:0000256" key="1">
    <source>
        <dbReference type="SAM" id="MobiDB-lite"/>
    </source>
</evidence>
<name>A0A5C3MVG8_9AGAM</name>
<dbReference type="Proteomes" id="UP000305948">
    <property type="component" value="Unassembled WGS sequence"/>
</dbReference>
<feature type="region of interest" description="Disordered" evidence="1">
    <location>
        <begin position="183"/>
        <end position="267"/>
    </location>
</feature>
<protein>
    <recommendedName>
        <fullName evidence="4">EF-hand domain-containing protein</fullName>
    </recommendedName>
</protein>
<proteinExistence type="predicted"/>
<dbReference type="AlphaFoldDB" id="A0A5C3MVG8"/>
<gene>
    <name evidence="2" type="ORF">OE88DRAFT_1737091</name>
</gene>
<evidence type="ECO:0008006" key="4">
    <source>
        <dbReference type="Google" id="ProtNLM"/>
    </source>
</evidence>
<accession>A0A5C3MVG8</accession>
<organism evidence="2 3">
    <name type="scientific">Heliocybe sulcata</name>
    <dbReference type="NCBI Taxonomy" id="5364"/>
    <lineage>
        <taxon>Eukaryota</taxon>
        <taxon>Fungi</taxon>
        <taxon>Dikarya</taxon>
        <taxon>Basidiomycota</taxon>
        <taxon>Agaricomycotina</taxon>
        <taxon>Agaricomycetes</taxon>
        <taxon>Gloeophyllales</taxon>
        <taxon>Gloeophyllaceae</taxon>
        <taxon>Heliocybe</taxon>
    </lineage>
</organism>
<dbReference type="Gene3D" id="1.10.238.10">
    <property type="entry name" value="EF-hand"/>
    <property type="match status" value="1"/>
</dbReference>
<feature type="region of interest" description="Disordered" evidence="1">
    <location>
        <begin position="26"/>
        <end position="104"/>
    </location>
</feature>
<reference evidence="2 3" key="1">
    <citation type="journal article" date="2019" name="Nat. Ecol. Evol.">
        <title>Megaphylogeny resolves global patterns of mushroom evolution.</title>
        <authorList>
            <person name="Varga T."/>
            <person name="Krizsan K."/>
            <person name="Foldi C."/>
            <person name="Dima B."/>
            <person name="Sanchez-Garcia M."/>
            <person name="Sanchez-Ramirez S."/>
            <person name="Szollosi G.J."/>
            <person name="Szarkandi J.G."/>
            <person name="Papp V."/>
            <person name="Albert L."/>
            <person name="Andreopoulos W."/>
            <person name="Angelini C."/>
            <person name="Antonin V."/>
            <person name="Barry K.W."/>
            <person name="Bougher N.L."/>
            <person name="Buchanan P."/>
            <person name="Buyck B."/>
            <person name="Bense V."/>
            <person name="Catcheside P."/>
            <person name="Chovatia M."/>
            <person name="Cooper J."/>
            <person name="Damon W."/>
            <person name="Desjardin D."/>
            <person name="Finy P."/>
            <person name="Geml J."/>
            <person name="Haridas S."/>
            <person name="Hughes K."/>
            <person name="Justo A."/>
            <person name="Karasinski D."/>
            <person name="Kautmanova I."/>
            <person name="Kiss B."/>
            <person name="Kocsube S."/>
            <person name="Kotiranta H."/>
            <person name="LaButti K.M."/>
            <person name="Lechner B.E."/>
            <person name="Liimatainen K."/>
            <person name="Lipzen A."/>
            <person name="Lukacs Z."/>
            <person name="Mihaltcheva S."/>
            <person name="Morgado L.N."/>
            <person name="Niskanen T."/>
            <person name="Noordeloos M.E."/>
            <person name="Ohm R.A."/>
            <person name="Ortiz-Santana B."/>
            <person name="Ovrebo C."/>
            <person name="Racz N."/>
            <person name="Riley R."/>
            <person name="Savchenko A."/>
            <person name="Shiryaev A."/>
            <person name="Soop K."/>
            <person name="Spirin V."/>
            <person name="Szebenyi C."/>
            <person name="Tomsovsky M."/>
            <person name="Tulloss R.E."/>
            <person name="Uehling J."/>
            <person name="Grigoriev I.V."/>
            <person name="Vagvolgyi C."/>
            <person name="Papp T."/>
            <person name="Martin F.M."/>
            <person name="Miettinen O."/>
            <person name="Hibbett D.S."/>
            <person name="Nagy L.G."/>
        </authorList>
    </citation>
    <scope>NUCLEOTIDE SEQUENCE [LARGE SCALE GENOMIC DNA]</scope>
    <source>
        <strain evidence="2 3">OMC1185</strain>
    </source>
</reference>
<dbReference type="OrthoDB" id="2530165at2759"/>
<feature type="region of interest" description="Disordered" evidence="1">
    <location>
        <begin position="142"/>
        <end position="162"/>
    </location>
</feature>
<evidence type="ECO:0000313" key="2">
    <source>
        <dbReference type="EMBL" id="TFK49479.1"/>
    </source>
</evidence>
<feature type="compositionally biased region" description="Polar residues" evidence="1">
    <location>
        <begin position="239"/>
        <end position="251"/>
    </location>
</feature>
<dbReference type="EMBL" id="ML213516">
    <property type="protein sequence ID" value="TFK49479.1"/>
    <property type="molecule type" value="Genomic_DNA"/>
</dbReference>
<sequence length="345" mass="37911">MSDDEFDALPVTLRHKIDSAFDEVIKKQSAEQASEEEADSNATDAGNVLGSEPGGFITPAANEPGGFITDEPGGFMVEDSEQQEGGFVLEQEPEPGVSKRGKQTRRRLHIPLSLIPRALSALELPDDDEVLQVFRNAASGWTADQGSSVEAGRGRKHQGEQVVSREDWRAVCAALLAASDEDLDQADVKSHEETANQEVEGDSDLTPYSEEEDAEDDDYSDDDFSPTKASNSRKGRTHNVGQRSSSPSRTDMPTRAKRKRQSSLSDLTSRQKEAVLLTFSLFFEPNTEVENRRLGVKDIQRVAKDLKEKLGLDEINEMLQEFSSAPDKSMGLEEFGKMMTDAGLV</sequence>
<feature type="compositionally biased region" description="Acidic residues" evidence="1">
    <location>
        <begin position="199"/>
        <end position="224"/>
    </location>
</feature>